<dbReference type="GO" id="GO:0005524">
    <property type="term" value="F:ATP binding"/>
    <property type="evidence" value="ECO:0007669"/>
    <property type="project" value="UniProtKB-UniRule"/>
</dbReference>
<comment type="subunit">
    <text evidence="18 19">Composed of two chains; the small (or glutamine) chain promotes the hydrolysis of glutamine to ammonia, which is used by the large (or ammonia) chain to synthesize carbamoyl phosphate. Tetramer of heterodimers (alpha,beta)4.</text>
</comment>
<evidence type="ECO:0000256" key="15">
    <source>
        <dbReference type="ARBA" id="ARBA00047359"/>
    </source>
</evidence>
<feature type="domain" description="ATP-grasp" evidence="20">
    <location>
        <begin position="133"/>
        <end position="341"/>
    </location>
</feature>
<dbReference type="FunFam" id="1.10.1030.10:FF:000002">
    <property type="entry name" value="Carbamoyl-phosphate synthase large chain"/>
    <property type="match status" value="1"/>
</dbReference>
<comment type="cofactor">
    <cofactor evidence="1">
        <name>Mn(2+)</name>
        <dbReference type="ChEBI" id="CHEBI:29035"/>
    </cofactor>
</comment>
<keyword evidence="7 19" id="KW-0028">Amino-acid biosynthesis</keyword>
<dbReference type="GO" id="GO:0004088">
    <property type="term" value="F:carbamoyl-phosphate synthase (glutamine-hydrolyzing) activity"/>
    <property type="evidence" value="ECO:0007669"/>
    <property type="project" value="UniProtKB-UniRule"/>
</dbReference>
<dbReference type="HAMAP" id="MF_01210_A">
    <property type="entry name" value="CPSase_L_chain_A"/>
    <property type="match status" value="1"/>
</dbReference>
<proteinExistence type="inferred from homology"/>
<feature type="binding site" evidence="19">
    <location>
        <position position="298"/>
    </location>
    <ligand>
        <name>Mg(2+)</name>
        <dbReference type="ChEBI" id="CHEBI:18420"/>
        <label>1</label>
    </ligand>
</feature>
<feature type="domain" description="ATP-grasp" evidence="20">
    <location>
        <begin position="702"/>
        <end position="893"/>
    </location>
</feature>
<dbReference type="NCBIfam" id="NF003671">
    <property type="entry name" value="PRK05294.1"/>
    <property type="match status" value="1"/>
</dbReference>
<dbReference type="NCBIfam" id="TIGR01369">
    <property type="entry name" value="CPSaseII_lrg"/>
    <property type="match status" value="1"/>
</dbReference>
<keyword evidence="14" id="KW-0464">Manganese</keyword>
<dbReference type="UniPathway" id="UPA00068">
    <property type="reaction ID" value="UER00171"/>
</dbReference>
<feature type="binding site" evidence="19">
    <location>
        <position position="809"/>
    </location>
    <ligand>
        <name>ATP</name>
        <dbReference type="ChEBI" id="CHEBI:30616"/>
        <label>2</label>
    </ligand>
</feature>
<evidence type="ECO:0000256" key="18">
    <source>
        <dbReference type="ARBA" id="ARBA00062056"/>
    </source>
</evidence>
<dbReference type="InterPro" id="IPR036897">
    <property type="entry name" value="CarbamoylP_synth_lsu_oligo_sf"/>
</dbReference>
<keyword evidence="9 19" id="KW-0677">Repeat</keyword>
<evidence type="ECO:0000313" key="23">
    <source>
        <dbReference type="Proteomes" id="UP000186684"/>
    </source>
</evidence>
<evidence type="ECO:0000256" key="12">
    <source>
        <dbReference type="ARBA" id="ARBA00022842"/>
    </source>
</evidence>
<dbReference type="Pfam" id="PF02786">
    <property type="entry name" value="CPSase_L_D2"/>
    <property type="match status" value="2"/>
</dbReference>
<evidence type="ECO:0000259" key="21">
    <source>
        <dbReference type="PROSITE" id="PS51855"/>
    </source>
</evidence>
<dbReference type="Gene3D" id="1.10.1030.10">
    <property type="entry name" value="Carbamoyl-phosphate synthetase, large subunit oligomerisation domain"/>
    <property type="match status" value="1"/>
</dbReference>
<dbReference type="InterPro" id="IPR005479">
    <property type="entry name" value="CPAse_ATP-bd"/>
</dbReference>
<dbReference type="InterPro" id="IPR033937">
    <property type="entry name" value="MGS_CPS_CarB"/>
</dbReference>
<keyword evidence="8" id="KW-0479">Metal-binding</keyword>
<evidence type="ECO:0000256" key="5">
    <source>
        <dbReference type="ARBA" id="ARBA00022571"/>
    </source>
</evidence>
<feature type="binding site" evidence="19">
    <location>
        <position position="223"/>
    </location>
    <ligand>
        <name>ATP</name>
        <dbReference type="ChEBI" id="CHEBI:30616"/>
        <label>1</label>
    </ligand>
</feature>
<evidence type="ECO:0000256" key="4">
    <source>
        <dbReference type="ARBA" id="ARBA00009799"/>
    </source>
</evidence>
<dbReference type="PROSITE" id="PS00867">
    <property type="entry name" value="CPSASE_2"/>
    <property type="match status" value="2"/>
</dbReference>
<comment type="catalytic activity">
    <reaction evidence="16 19">
        <text>hydrogencarbonate + L-glutamine + 2 ATP + H2O = carbamoyl phosphate + L-glutamate + 2 ADP + phosphate + 2 H(+)</text>
        <dbReference type="Rhea" id="RHEA:18633"/>
        <dbReference type="ChEBI" id="CHEBI:15377"/>
        <dbReference type="ChEBI" id="CHEBI:15378"/>
        <dbReference type="ChEBI" id="CHEBI:17544"/>
        <dbReference type="ChEBI" id="CHEBI:29985"/>
        <dbReference type="ChEBI" id="CHEBI:30616"/>
        <dbReference type="ChEBI" id="CHEBI:43474"/>
        <dbReference type="ChEBI" id="CHEBI:58228"/>
        <dbReference type="ChEBI" id="CHEBI:58359"/>
        <dbReference type="ChEBI" id="CHEBI:456216"/>
        <dbReference type="EC" id="6.3.5.5"/>
    </reaction>
</comment>
<feature type="binding site" evidence="19">
    <location>
        <position position="810"/>
    </location>
    <ligand>
        <name>ATP</name>
        <dbReference type="ChEBI" id="CHEBI:30616"/>
        <label>2</label>
    </ligand>
</feature>
<dbReference type="OrthoDB" id="9804197at2"/>
<dbReference type="CDD" id="cd01424">
    <property type="entry name" value="MGS_CPS_II"/>
    <property type="match status" value="1"/>
</dbReference>
<dbReference type="GO" id="GO:0005737">
    <property type="term" value="C:cytoplasm"/>
    <property type="evidence" value="ECO:0007669"/>
    <property type="project" value="TreeGrafter"/>
</dbReference>
<feature type="binding site" evidence="19">
    <location>
        <position position="777"/>
    </location>
    <ligand>
        <name>ATP</name>
        <dbReference type="ChEBI" id="CHEBI:30616"/>
        <label>2</label>
    </ligand>
</feature>
<comment type="similarity">
    <text evidence="4 19">Belongs to the CarB family.</text>
</comment>
<feature type="binding site" evidence="19">
    <location>
        <position position="812"/>
    </location>
    <ligand>
        <name>ATP</name>
        <dbReference type="ChEBI" id="CHEBI:30616"/>
        <label>2</label>
    </ligand>
</feature>
<feature type="domain" description="MGS-like" evidence="21">
    <location>
        <begin position="981"/>
        <end position="1114"/>
    </location>
</feature>
<comment type="catalytic activity">
    <reaction evidence="15 19">
        <text>hydrogencarbonate + NH4(+) + 2 ATP = carbamoyl phosphate + 2 ADP + phosphate + 2 H(+)</text>
        <dbReference type="Rhea" id="RHEA:18029"/>
        <dbReference type="ChEBI" id="CHEBI:15378"/>
        <dbReference type="ChEBI" id="CHEBI:17544"/>
        <dbReference type="ChEBI" id="CHEBI:28938"/>
        <dbReference type="ChEBI" id="CHEBI:30616"/>
        <dbReference type="ChEBI" id="CHEBI:43474"/>
        <dbReference type="ChEBI" id="CHEBI:58228"/>
        <dbReference type="ChEBI" id="CHEBI:456216"/>
        <dbReference type="EC" id="6.3.4.16"/>
    </reaction>
</comment>
<evidence type="ECO:0000313" key="22">
    <source>
        <dbReference type="EMBL" id="SIS85553.1"/>
    </source>
</evidence>
<dbReference type="EMBL" id="FTOQ01000004">
    <property type="protein sequence ID" value="SIS85553.1"/>
    <property type="molecule type" value="Genomic_DNA"/>
</dbReference>
<evidence type="ECO:0000256" key="2">
    <source>
        <dbReference type="ARBA" id="ARBA00004812"/>
    </source>
</evidence>
<feature type="binding site" evidence="19">
    <location>
        <position position="864"/>
    </location>
    <ligand>
        <name>Mn(2+)</name>
        <dbReference type="ChEBI" id="CHEBI:29035"/>
        <label>4</label>
    </ligand>
</feature>
<dbReference type="GO" id="GO:0006541">
    <property type="term" value="P:glutamine metabolic process"/>
    <property type="evidence" value="ECO:0007669"/>
    <property type="project" value="TreeGrafter"/>
</dbReference>
<dbReference type="SUPFAM" id="SSF52440">
    <property type="entry name" value="PreATP-grasp domain"/>
    <property type="match status" value="2"/>
</dbReference>
<comment type="domain">
    <text evidence="19">The large subunit is composed of 2 ATP-grasp domains that are involved in binding the 2 ATP molecules needed for carbamoyl phosphate synthesis. The N-terminal ATP-grasp domain (referred to as the carboxyphosphate synthetic component) catalyzes the ATP-dependent phosphorylation of hydrogencarbonate to carboxyphosphate and the subsequent nucleophilic attack by ammonia to form a carbamate intermediate. The C-terminal ATP-grasp domain (referred to as the carbamoyl phosphate synthetic component) then catalyzes the phosphorylation of carbamate with the second ATP to form the end product carbamoyl phosphate. The reactive and unstable enzyme intermediates are sequentially channeled from one active site to the next through the interior of the protein over a distance of at least 96 A.</text>
</comment>
<feature type="binding site" evidence="19">
    <location>
        <position position="314"/>
    </location>
    <ligand>
        <name>Mn(2+)</name>
        <dbReference type="ChEBI" id="CHEBI:29035"/>
        <label>2</label>
    </ligand>
</feature>
<feature type="binding site" evidence="19">
    <location>
        <position position="779"/>
    </location>
    <ligand>
        <name>ATP</name>
        <dbReference type="ChEBI" id="CHEBI:30616"/>
        <label>2</label>
    </ligand>
</feature>
<reference evidence="23" key="1">
    <citation type="submission" date="2017-01" db="EMBL/GenBank/DDBJ databases">
        <authorList>
            <person name="Varghese N."/>
            <person name="Submissions S."/>
        </authorList>
    </citation>
    <scope>NUCLEOTIDE SEQUENCE [LARGE SCALE GENOMIC DNA]</scope>
    <source>
        <strain evidence="23">DSM 29430</strain>
    </source>
</reference>
<dbReference type="FunFam" id="3.40.50.20:FF:000001">
    <property type="entry name" value="Carbamoyl-phosphate synthase large chain"/>
    <property type="match status" value="1"/>
</dbReference>
<feature type="binding site" evidence="19">
    <location>
        <position position="256"/>
    </location>
    <ligand>
        <name>ATP</name>
        <dbReference type="ChEBI" id="CHEBI:30616"/>
        <label>1</label>
    </ligand>
</feature>
<dbReference type="InterPro" id="IPR011761">
    <property type="entry name" value="ATP-grasp"/>
</dbReference>
<keyword evidence="13 19" id="KW-0665">Pyrimidine biosynthesis</keyword>
<evidence type="ECO:0000256" key="19">
    <source>
        <dbReference type="HAMAP-Rule" id="MF_01210"/>
    </source>
</evidence>
<feature type="binding site" evidence="19">
    <location>
        <position position="852"/>
    </location>
    <ligand>
        <name>ATP</name>
        <dbReference type="ChEBI" id="CHEBI:30616"/>
        <label>2</label>
    </ligand>
</feature>
<dbReference type="PANTHER" id="PTHR11405">
    <property type="entry name" value="CARBAMOYLTRANSFERASE FAMILY MEMBER"/>
    <property type="match status" value="1"/>
</dbReference>
<dbReference type="RefSeq" id="WP_076447892.1">
    <property type="nucleotide sequence ID" value="NZ_FTOQ01000004.1"/>
</dbReference>
<feature type="binding site" evidence="19">
    <location>
        <position position="811"/>
    </location>
    <ligand>
        <name>ATP</name>
        <dbReference type="ChEBI" id="CHEBI:30616"/>
        <label>2</label>
    </ligand>
</feature>
<dbReference type="Gene3D" id="3.40.50.1380">
    <property type="entry name" value="Methylglyoxal synthase-like domain"/>
    <property type="match status" value="1"/>
</dbReference>
<feature type="binding site" evidence="19">
    <location>
        <position position="866"/>
    </location>
    <ligand>
        <name>Mg(2+)</name>
        <dbReference type="ChEBI" id="CHEBI:18420"/>
        <label>4</label>
    </ligand>
</feature>
<dbReference type="PROSITE" id="PS51257">
    <property type="entry name" value="PROKAR_LIPOPROTEIN"/>
    <property type="match status" value="1"/>
</dbReference>
<dbReference type="PROSITE" id="PS00866">
    <property type="entry name" value="CPSASE_1"/>
    <property type="match status" value="1"/>
</dbReference>
<dbReference type="Gene3D" id="3.30.470.20">
    <property type="entry name" value="ATP-grasp fold, B domain"/>
    <property type="match status" value="2"/>
</dbReference>
<dbReference type="Pfam" id="PF25596">
    <property type="entry name" value="CPSase_L_D1"/>
    <property type="match status" value="2"/>
</dbReference>
<dbReference type="FunFam" id="3.40.50.20:FF:000003">
    <property type="entry name" value="Carbamoyl-phosphate synthase large chain"/>
    <property type="match status" value="1"/>
</dbReference>
<evidence type="ECO:0000256" key="1">
    <source>
        <dbReference type="ARBA" id="ARBA00001936"/>
    </source>
</evidence>
<feature type="region of interest" description="Allosteric domain" evidence="19">
    <location>
        <begin position="981"/>
        <end position="1114"/>
    </location>
</feature>
<feature type="binding site" evidence="19">
    <location>
        <position position="864"/>
    </location>
    <ligand>
        <name>Mg(2+)</name>
        <dbReference type="ChEBI" id="CHEBI:18420"/>
        <label>3</label>
    </ligand>
</feature>
<gene>
    <name evidence="19" type="primary">carB</name>
    <name evidence="22" type="ORF">SAMN05421759_104331</name>
</gene>
<dbReference type="InterPro" id="IPR011607">
    <property type="entry name" value="MGS-like_dom"/>
</dbReference>
<feature type="binding site" evidence="19">
    <location>
        <position position="312"/>
    </location>
    <ligand>
        <name>ATP</name>
        <dbReference type="ChEBI" id="CHEBI:30616"/>
        <label>1</label>
    </ligand>
</feature>
<feature type="binding site" evidence="19">
    <location>
        <position position="129"/>
    </location>
    <ligand>
        <name>ATP</name>
        <dbReference type="ChEBI" id="CHEBI:30616"/>
        <label>1</label>
    </ligand>
</feature>
<dbReference type="NCBIfam" id="NF009455">
    <property type="entry name" value="PRK12815.1"/>
    <property type="match status" value="1"/>
</dbReference>
<evidence type="ECO:0000256" key="13">
    <source>
        <dbReference type="ARBA" id="ARBA00022975"/>
    </source>
</evidence>
<evidence type="ECO:0000256" key="11">
    <source>
        <dbReference type="ARBA" id="ARBA00022840"/>
    </source>
</evidence>
<dbReference type="GO" id="GO:0046872">
    <property type="term" value="F:metal ion binding"/>
    <property type="evidence" value="ECO:0007669"/>
    <property type="project" value="UniProtKB-KW"/>
</dbReference>
<protein>
    <recommendedName>
        <fullName evidence="19">Carbamoyl phosphate synthase large chain</fullName>
        <ecNumber evidence="19">6.3.4.16</ecNumber>
        <ecNumber evidence="19">6.3.5.5</ecNumber>
    </recommendedName>
    <alternativeName>
        <fullName evidence="19">Carbamoyl phosphate synthetase ammonia chain</fullName>
    </alternativeName>
</protein>
<evidence type="ECO:0000256" key="6">
    <source>
        <dbReference type="ARBA" id="ARBA00022598"/>
    </source>
</evidence>
<sequence>MPKRTDISSIMIIGAGPIIIGQACEFDYSGAQACKALREEGYRVILVNSNPATIMTDPGLADATYIEPITPEVVAKIIAKEKPDALLPTMGGQTGLNTALKLEEMGVLAEHGVEMIGANRDAIEMAEDRALFREAMDRIGLENPKATIVTAPKKPDGNADLKEGVRMALAELEHIGLPAIIRPAYTLGGTGGGVAYNREDYEYYCRSGMDASPVNQILIDESLLGWKEYEMEVVRDRADNAIIVCSIENVDPMGVHTGDSITVAPALTLTDKEYQMMRSASIAVLREIGVETGGSNVQWAVNPEDGRMVVIEMNPRVSRSSALASKATGFPIAKIAAKLAVGYTLDELDNDITTVTPASFEPSIDYVVTKIPRFAFEKFPGSEPYLTTAMKSVGEAMAIGRTIHESLQKALASMETGLSGFDEVEIEGADDPANGRAAVIKAISKATPDRMRTIAQAMRHGLSDDDIHGVTSFDPWFLARIREIVEAEDKVRADDLPQDADGLRALKMMGFTDMRLAALTGMEEQAVRAHRTGLGVTAVFKRIDTCAAEFEAQTPYMYSTYEAPLMGEVECEARPSDKKKVVILGGGPNRIGQGIEFDYCCCHACFALTDAGYETIMINCNPETVSTDYDTSDRLYFEPLTFEHVMEILRVEQDNGTLHGVIVQFGGQTPLKLANDLEEAGIPILGTTPDAIDLAEDRERFQALVNKLGLKQPKNGIASSDAQALAIAESIGFPLVIRPSYVLGGRAMEIVRDMAHLERYIREAVVVSGKSPVLLDGYLSGAVELDVDALSDGTDVHVAGIMQHIEEAGVHSGDSACSLPPYSLPMEIIDEVKRQTVALAKGLDVVGLMNVQFAVKDGEIYLIEVNPRASRTVPFVAKATDSAIASIAARIMAGEKLADFPLRPPHGDKIDYDTDVPMADPMTLADPMMPWFSVKEAVLPFARFPGVDTVLGPEMRSTGEVMGWDRSFPRAFLKAQMGAGNMLPEKGRVFLSIKEADKGAQLIDTAKILVGQGFTIVATAGTAAYLEAAGVKAQVVKKVYEGRPNVVDMLKDGEIQLVMNTTEGAAALEDSREIRSVALYDKIPYFTTLAGAHAAAQAIQARDEGELVVKSLQG</sequence>
<keyword evidence="11 19" id="KW-0067">ATP-binding</keyword>
<feature type="binding site" evidence="19">
    <location>
        <position position="312"/>
    </location>
    <ligand>
        <name>Mn(2+)</name>
        <dbReference type="ChEBI" id="CHEBI:29035"/>
        <label>2</label>
    </ligand>
</feature>
<dbReference type="Pfam" id="PF02142">
    <property type="entry name" value="MGS"/>
    <property type="match status" value="1"/>
</dbReference>
<dbReference type="Gene3D" id="3.40.50.20">
    <property type="match status" value="2"/>
</dbReference>
<feature type="binding site" evidence="19">
    <location>
        <position position="866"/>
    </location>
    <ligand>
        <name>Mn(2+)</name>
        <dbReference type="ChEBI" id="CHEBI:29035"/>
        <label>4</label>
    </ligand>
</feature>
<dbReference type="PROSITE" id="PS50975">
    <property type="entry name" value="ATP_GRASP"/>
    <property type="match status" value="2"/>
</dbReference>
<feature type="binding site" evidence="19">
    <location>
        <position position="864"/>
    </location>
    <ligand>
        <name>Mg(2+)</name>
        <dbReference type="ChEBI" id="CHEBI:18420"/>
        <label>4</label>
    </ligand>
</feature>
<dbReference type="PANTHER" id="PTHR11405:SF53">
    <property type="entry name" value="CARBAMOYL-PHOSPHATE SYNTHASE [AMMONIA], MITOCHONDRIAL"/>
    <property type="match status" value="1"/>
</dbReference>
<feature type="region of interest" description="Carboxyphosphate synthetic domain" evidence="19">
    <location>
        <begin position="1"/>
        <end position="415"/>
    </location>
</feature>
<feature type="binding site" evidence="19">
    <location>
        <position position="255"/>
    </location>
    <ligand>
        <name>ATP</name>
        <dbReference type="ChEBI" id="CHEBI:30616"/>
        <label>1</label>
    </ligand>
</feature>
<dbReference type="InterPro" id="IPR005483">
    <property type="entry name" value="CPSase_dom"/>
</dbReference>
<dbReference type="Pfam" id="PF02787">
    <property type="entry name" value="CPSase_L_D3"/>
    <property type="match status" value="1"/>
</dbReference>
<evidence type="ECO:0000256" key="3">
    <source>
        <dbReference type="ARBA" id="ARBA00005077"/>
    </source>
</evidence>
<comment type="pathway">
    <text evidence="3 19">Amino-acid biosynthesis; L-arginine biosynthesis; carbamoyl phosphate from bicarbonate: step 1/1.</text>
</comment>
<evidence type="ECO:0000256" key="9">
    <source>
        <dbReference type="ARBA" id="ARBA00022737"/>
    </source>
</evidence>
<keyword evidence="23" id="KW-1185">Reference proteome</keyword>
<evidence type="ECO:0000256" key="17">
    <source>
        <dbReference type="ARBA" id="ARBA00057223"/>
    </source>
</evidence>
<feature type="binding site" evidence="19">
    <location>
        <position position="784"/>
    </location>
    <ligand>
        <name>ATP</name>
        <dbReference type="ChEBI" id="CHEBI:30616"/>
        <label>2</label>
    </ligand>
</feature>
<dbReference type="GO" id="GO:0044205">
    <property type="term" value="P:'de novo' UMP biosynthetic process"/>
    <property type="evidence" value="ECO:0007669"/>
    <property type="project" value="UniProtKB-UniRule"/>
</dbReference>
<feature type="binding site" evidence="19">
    <location>
        <position position="738"/>
    </location>
    <ligand>
        <name>ATP</name>
        <dbReference type="ChEBI" id="CHEBI:30616"/>
        <label>2</label>
    </ligand>
</feature>
<feature type="binding site" evidence="19">
    <location>
        <position position="221"/>
    </location>
    <ligand>
        <name>ATP</name>
        <dbReference type="ChEBI" id="CHEBI:30616"/>
        <label>1</label>
    </ligand>
</feature>
<feature type="binding site" evidence="19">
    <location>
        <position position="188"/>
    </location>
    <ligand>
        <name>ATP</name>
        <dbReference type="ChEBI" id="CHEBI:30616"/>
        <label>1</label>
    </ligand>
</feature>
<evidence type="ECO:0000256" key="10">
    <source>
        <dbReference type="ARBA" id="ARBA00022741"/>
    </source>
</evidence>
<dbReference type="EC" id="6.3.4.16" evidence="19"/>
<dbReference type="SMART" id="SM01096">
    <property type="entry name" value="CPSase_L_D3"/>
    <property type="match status" value="1"/>
</dbReference>
<dbReference type="HAMAP" id="MF_01210_B">
    <property type="entry name" value="CPSase_L_chain_B"/>
    <property type="match status" value="1"/>
</dbReference>
<feature type="binding site" evidence="19">
    <location>
        <position position="254"/>
    </location>
    <ligand>
        <name>ATP</name>
        <dbReference type="ChEBI" id="CHEBI:30616"/>
        <label>1</label>
    </ligand>
</feature>
<comment type="function">
    <text evidence="17 19">Large subunit of the glutamine-dependent carbamoyl phosphate synthetase (CPSase). CPSase catalyzes the formation of carbamoyl phosphate from the ammonia moiety of glutamine, carbonate, and phosphate donated by ATP, constituting the first step of 2 biosynthetic pathways, one leading to arginine and/or urea and the other to pyrimidine nucleotides. The large subunit (synthetase) binds the substrates ammonia (free or transferred from glutamine from the small subunit), hydrogencarbonate and ATP and carries out an ATP-coupled ligase reaction, activating hydrogencarbonate by forming carboxy phosphate which reacts with ammonia to form carbamoyl phosphate.</text>
</comment>
<dbReference type="PRINTS" id="PR00098">
    <property type="entry name" value="CPSASE"/>
</dbReference>
<feature type="binding site" evidence="19">
    <location>
        <position position="314"/>
    </location>
    <ligand>
        <name>Mg(2+)</name>
        <dbReference type="ChEBI" id="CHEBI:18420"/>
        <label>2</label>
    </ligand>
</feature>
<feature type="binding site" evidence="19">
    <location>
        <position position="182"/>
    </location>
    <ligand>
        <name>ATP</name>
        <dbReference type="ChEBI" id="CHEBI:30616"/>
        <label>1</label>
    </ligand>
</feature>
<feature type="binding site" evidence="19">
    <location>
        <position position="312"/>
    </location>
    <ligand>
        <name>Mn(2+)</name>
        <dbReference type="ChEBI" id="CHEBI:29035"/>
        <label>1</label>
    </ligand>
</feature>
<evidence type="ECO:0000256" key="7">
    <source>
        <dbReference type="ARBA" id="ARBA00022605"/>
    </source>
</evidence>
<comment type="cofactor">
    <cofactor evidence="19">
        <name>Mg(2+)</name>
        <dbReference type="ChEBI" id="CHEBI:18420"/>
    </cofactor>
    <cofactor evidence="19">
        <name>Mn(2+)</name>
        <dbReference type="ChEBI" id="CHEBI:29035"/>
    </cofactor>
    <text evidence="19">Binds 4 Mg(2+) or Mn(2+) ions per subunit.</text>
</comment>
<feature type="binding site" evidence="19">
    <location>
        <position position="298"/>
    </location>
    <ligand>
        <name>ATP</name>
        <dbReference type="ChEBI" id="CHEBI:30616"/>
        <label>1</label>
    </ligand>
</feature>
<dbReference type="STRING" id="633194.SAMN05421759_104331"/>
<feature type="binding site" evidence="19">
    <location>
        <position position="864"/>
    </location>
    <ligand>
        <name>Mn(2+)</name>
        <dbReference type="ChEBI" id="CHEBI:29035"/>
        <label>3</label>
    </ligand>
</feature>
<dbReference type="InterPro" id="IPR013815">
    <property type="entry name" value="ATP_grasp_subdomain_1"/>
</dbReference>
<evidence type="ECO:0000256" key="8">
    <source>
        <dbReference type="ARBA" id="ARBA00022723"/>
    </source>
</evidence>
<keyword evidence="5 19" id="KW-0055">Arginine biosynthesis</keyword>
<feature type="binding site" evidence="19">
    <location>
        <position position="228"/>
    </location>
    <ligand>
        <name>ATP</name>
        <dbReference type="ChEBI" id="CHEBI:30616"/>
        <label>1</label>
    </ligand>
</feature>
<dbReference type="EC" id="6.3.5.5" evidence="19"/>
<dbReference type="AlphaFoldDB" id="A0A1N7MHJ8"/>
<dbReference type="Proteomes" id="UP000186684">
    <property type="component" value="Unassembled WGS sequence"/>
</dbReference>
<dbReference type="SUPFAM" id="SSF52335">
    <property type="entry name" value="Methylglyoxal synthase-like"/>
    <property type="match status" value="1"/>
</dbReference>
<dbReference type="PROSITE" id="PS51855">
    <property type="entry name" value="MGS"/>
    <property type="match status" value="1"/>
</dbReference>
<name>A0A1N7MHJ8_9RHOB</name>
<dbReference type="GO" id="GO:0006526">
    <property type="term" value="P:L-arginine biosynthetic process"/>
    <property type="evidence" value="ECO:0007669"/>
    <property type="project" value="UniProtKB-UniRule"/>
</dbReference>
<evidence type="ECO:0000256" key="14">
    <source>
        <dbReference type="ARBA" id="ARBA00023211"/>
    </source>
</evidence>
<feature type="binding site" evidence="19">
    <location>
        <position position="298"/>
    </location>
    <ligand>
        <name>Mn(2+)</name>
        <dbReference type="ChEBI" id="CHEBI:29035"/>
        <label>1</label>
    </ligand>
</feature>
<dbReference type="FunFam" id="3.30.470.20:FF:000013">
    <property type="entry name" value="Carbamoyl-phosphate synthase large chain"/>
    <property type="match status" value="1"/>
</dbReference>
<dbReference type="InterPro" id="IPR005480">
    <property type="entry name" value="CPSase_lsu_oligo"/>
</dbReference>
<keyword evidence="6 19" id="KW-0436">Ligase</keyword>
<dbReference type="SMART" id="SM00851">
    <property type="entry name" value="MGS"/>
    <property type="match status" value="1"/>
</dbReference>
<dbReference type="InterPro" id="IPR006275">
    <property type="entry name" value="CPSase_lsu"/>
</dbReference>
<keyword evidence="10 19" id="KW-0547">Nucleotide-binding</keyword>
<dbReference type="SUPFAM" id="SSF56059">
    <property type="entry name" value="Glutathione synthetase ATP-binding domain-like"/>
    <property type="match status" value="2"/>
</dbReference>
<feature type="binding site" evidence="19">
    <location>
        <position position="189"/>
    </location>
    <ligand>
        <name>ATP</name>
        <dbReference type="ChEBI" id="CHEBI:30616"/>
        <label>1</label>
    </ligand>
</feature>
<dbReference type="InterPro" id="IPR036914">
    <property type="entry name" value="MGS-like_dom_sf"/>
</dbReference>
<dbReference type="Gene3D" id="3.30.1490.20">
    <property type="entry name" value="ATP-grasp fold, A domain"/>
    <property type="match status" value="1"/>
</dbReference>
<feature type="binding site" evidence="19">
    <location>
        <position position="852"/>
    </location>
    <ligand>
        <name>Mg(2+)</name>
        <dbReference type="ChEBI" id="CHEBI:18420"/>
        <label>3</label>
    </ligand>
</feature>
<feature type="binding site" evidence="19">
    <location>
        <position position="312"/>
    </location>
    <ligand>
        <name>Mg(2+)</name>
        <dbReference type="ChEBI" id="CHEBI:18420"/>
        <label>2</label>
    </ligand>
</feature>
<dbReference type="SUPFAM" id="SSF48108">
    <property type="entry name" value="Carbamoyl phosphate synthetase, large subunit connection domain"/>
    <property type="match status" value="1"/>
</dbReference>
<feature type="binding site" evidence="19">
    <location>
        <position position="852"/>
    </location>
    <ligand>
        <name>Mn(2+)</name>
        <dbReference type="ChEBI" id="CHEBI:29035"/>
        <label>3</label>
    </ligand>
</feature>
<accession>A0A1N7MHJ8</accession>
<evidence type="ECO:0000256" key="16">
    <source>
        <dbReference type="ARBA" id="ARBA00048816"/>
    </source>
</evidence>
<dbReference type="FunFam" id="3.30.470.20:FF:000007">
    <property type="entry name" value="Carbamoyl-phosphate synthase large chain"/>
    <property type="match status" value="1"/>
</dbReference>
<dbReference type="InterPro" id="IPR016185">
    <property type="entry name" value="PreATP-grasp_dom_sf"/>
</dbReference>
<feature type="binding site" evidence="19">
    <location>
        <position position="864"/>
    </location>
    <ligand>
        <name>ATP</name>
        <dbReference type="ChEBI" id="CHEBI:30616"/>
        <label>2</label>
    </ligand>
</feature>
<organism evidence="22 23">
    <name type="scientific">Roseivivax lentus</name>
    <dbReference type="NCBI Taxonomy" id="633194"/>
    <lineage>
        <taxon>Bacteria</taxon>
        <taxon>Pseudomonadati</taxon>
        <taxon>Pseudomonadota</taxon>
        <taxon>Alphaproteobacteria</taxon>
        <taxon>Rhodobacterales</taxon>
        <taxon>Roseobacteraceae</taxon>
        <taxon>Roseivivax</taxon>
    </lineage>
</organism>
<dbReference type="InterPro" id="IPR058047">
    <property type="entry name" value="CPSase_preATP-grasp"/>
</dbReference>
<comment type="caution">
    <text evidence="19">Lacks conserved residue(s) required for the propagation of feature annotation.</text>
</comment>
<feature type="binding site" evidence="19">
    <location>
        <position position="312"/>
    </location>
    <ligand>
        <name>Mg(2+)</name>
        <dbReference type="ChEBI" id="CHEBI:18420"/>
        <label>1</label>
    </ligand>
</feature>
<dbReference type="GO" id="GO:0004087">
    <property type="term" value="F:carbamoyl-phosphate synthase (ammonia) activity"/>
    <property type="evidence" value="ECO:0007669"/>
    <property type="project" value="UniProtKB-EC"/>
</dbReference>
<evidence type="ECO:0000259" key="20">
    <source>
        <dbReference type="PROSITE" id="PS50975"/>
    </source>
</evidence>
<dbReference type="UniPathway" id="UPA00070">
    <property type="reaction ID" value="UER00115"/>
</dbReference>
<keyword evidence="12" id="KW-0460">Magnesium</keyword>
<comment type="pathway">
    <text evidence="2 19">Pyrimidine metabolism; UMP biosynthesis via de novo pathway; (S)-dihydroorotate from bicarbonate: step 1/3.</text>
</comment>